<dbReference type="AlphaFoldDB" id="A0A369W0D1"/>
<dbReference type="SUPFAM" id="SSF51419">
    <property type="entry name" value="PLP-binding barrel"/>
    <property type="match status" value="1"/>
</dbReference>
<dbReference type="OrthoDB" id="9772497at2"/>
<dbReference type="SMART" id="SM01119">
    <property type="entry name" value="D-ser_dehydrat"/>
    <property type="match status" value="1"/>
</dbReference>
<dbReference type="InterPro" id="IPR026956">
    <property type="entry name" value="D-ser_dehydrat-like_dom"/>
</dbReference>
<dbReference type="PANTHER" id="PTHR28004">
    <property type="entry name" value="ZGC:162816-RELATED"/>
    <property type="match status" value="1"/>
</dbReference>
<feature type="domain" description="D-serine dehydratase-like" evidence="3">
    <location>
        <begin position="257"/>
        <end position="364"/>
    </location>
</feature>
<evidence type="ECO:0000313" key="5">
    <source>
        <dbReference type="Proteomes" id="UP000253759"/>
    </source>
</evidence>
<sequence>MTLADQLAQLPTPALVLDERRMLANIERLRRRMAGLGVALRPHLKTAKSVEIARRLLADGTGPATVSTLREAEVFFAAGVRDILYAVGIAPQKLPRVAALRAAGCDLAVILDTPAQADAVVAASRAAGAPIPALIEIDCDGHRGGIAPDDDLLLDIGRRLHAGAALRGVLAHAGESYGAVGEAAQAAAAEGERAAAAGAAGRLRAAGLPCPVVSVGSTPTAHAARNLDGVTEVRAGVHTFFDLVMAGIGVCGLEDIALSVLTTVIGHQPARGWILVDAGWMAMSSDRGTASQAVDQGYGLVCDVDGRVFPDLILVSANQEHGLIALRPGSDAALPDLAVGTQLRILPNHACATASQFDHYDVIPAGEGLPLARWDRFGGW</sequence>
<dbReference type="Gene3D" id="3.20.20.10">
    <property type="entry name" value="Alanine racemase"/>
    <property type="match status" value="1"/>
</dbReference>
<dbReference type="RefSeq" id="WP_114646650.1">
    <property type="nucleotide sequence ID" value="NZ_QQNH01000023.1"/>
</dbReference>
<dbReference type="Gene3D" id="2.40.37.20">
    <property type="entry name" value="D-serine dehydratase-like domain"/>
    <property type="match status" value="1"/>
</dbReference>
<comment type="similarity">
    <text evidence="1">Belongs to the DSD1 family.</text>
</comment>
<evidence type="ECO:0000256" key="1">
    <source>
        <dbReference type="ARBA" id="ARBA00005323"/>
    </source>
</evidence>
<gene>
    <name evidence="4" type="ORF">DVH29_13165</name>
</gene>
<evidence type="ECO:0000256" key="2">
    <source>
        <dbReference type="ARBA" id="ARBA00023239"/>
    </source>
</evidence>
<keyword evidence="2" id="KW-0456">Lyase</keyword>
<dbReference type="GO" id="GO:0008721">
    <property type="term" value="F:D-serine ammonia-lyase activity"/>
    <property type="evidence" value="ECO:0007669"/>
    <property type="project" value="TreeGrafter"/>
</dbReference>
<dbReference type="GO" id="GO:0036088">
    <property type="term" value="P:D-serine catabolic process"/>
    <property type="evidence" value="ECO:0007669"/>
    <property type="project" value="TreeGrafter"/>
</dbReference>
<accession>A0A369W0D1</accession>
<dbReference type="Pfam" id="PF01168">
    <property type="entry name" value="Ala_racemase_N"/>
    <property type="match status" value="1"/>
</dbReference>
<name>A0A369W0D1_9HYPH</name>
<evidence type="ECO:0000259" key="3">
    <source>
        <dbReference type="SMART" id="SM01119"/>
    </source>
</evidence>
<dbReference type="InterPro" id="IPR042208">
    <property type="entry name" value="D-ser_dehydrat-like_sf"/>
</dbReference>
<evidence type="ECO:0000313" key="4">
    <source>
        <dbReference type="EMBL" id="RDE08114.1"/>
    </source>
</evidence>
<dbReference type="InterPro" id="IPR051466">
    <property type="entry name" value="D-amino_acid_metab_enzyme"/>
</dbReference>
<keyword evidence="5" id="KW-1185">Reference proteome</keyword>
<proteinExistence type="inferred from homology"/>
<dbReference type="Proteomes" id="UP000253759">
    <property type="component" value="Unassembled WGS sequence"/>
</dbReference>
<reference evidence="5" key="1">
    <citation type="submission" date="2018-07" db="EMBL/GenBank/DDBJ databases">
        <authorList>
            <person name="Liu B.-T."/>
            <person name="Du Z."/>
        </authorList>
    </citation>
    <scope>NUCLEOTIDE SEQUENCE [LARGE SCALE GENOMIC DNA]</scope>
    <source>
        <strain evidence="5">XYN52</strain>
    </source>
</reference>
<dbReference type="InterPro" id="IPR001608">
    <property type="entry name" value="Ala_racemase_N"/>
</dbReference>
<organism evidence="4 5">
    <name type="scientific">Pelagibacterium lacus</name>
    <dbReference type="NCBI Taxonomy" id="2282655"/>
    <lineage>
        <taxon>Bacteria</taxon>
        <taxon>Pseudomonadati</taxon>
        <taxon>Pseudomonadota</taxon>
        <taxon>Alphaproteobacteria</taxon>
        <taxon>Hyphomicrobiales</taxon>
        <taxon>Devosiaceae</taxon>
        <taxon>Pelagibacterium</taxon>
    </lineage>
</organism>
<dbReference type="EMBL" id="QQNH01000023">
    <property type="protein sequence ID" value="RDE08114.1"/>
    <property type="molecule type" value="Genomic_DNA"/>
</dbReference>
<dbReference type="Pfam" id="PF14031">
    <property type="entry name" value="D-ser_dehydrat"/>
    <property type="match status" value="1"/>
</dbReference>
<dbReference type="InterPro" id="IPR029066">
    <property type="entry name" value="PLP-binding_barrel"/>
</dbReference>
<protein>
    <submittedName>
        <fullName evidence="4">DSD1 family PLP-dependent enzyme</fullName>
    </submittedName>
</protein>
<comment type="caution">
    <text evidence="4">The sequence shown here is derived from an EMBL/GenBank/DDBJ whole genome shotgun (WGS) entry which is preliminary data.</text>
</comment>
<dbReference type="PANTHER" id="PTHR28004:SF2">
    <property type="entry name" value="D-SERINE DEHYDRATASE"/>
    <property type="match status" value="1"/>
</dbReference>